<keyword evidence="2" id="KW-1185">Reference proteome</keyword>
<organism evidence="2 3">
    <name type="scientific">Steinernema glaseri</name>
    <dbReference type="NCBI Taxonomy" id="37863"/>
    <lineage>
        <taxon>Eukaryota</taxon>
        <taxon>Metazoa</taxon>
        <taxon>Ecdysozoa</taxon>
        <taxon>Nematoda</taxon>
        <taxon>Chromadorea</taxon>
        <taxon>Rhabditida</taxon>
        <taxon>Tylenchina</taxon>
        <taxon>Panagrolaimomorpha</taxon>
        <taxon>Strongyloidoidea</taxon>
        <taxon>Steinernematidae</taxon>
        <taxon>Steinernema</taxon>
    </lineage>
</organism>
<protein>
    <submittedName>
        <fullName evidence="3">Secreted protein</fullName>
    </submittedName>
</protein>
<proteinExistence type="predicted"/>
<name>A0A1I7ZK13_9BILA</name>
<keyword evidence="1" id="KW-0732">Signal</keyword>
<evidence type="ECO:0000313" key="2">
    <source>
        <dbReference type="Proteomes" id="UP000095287"/>
    </source>
</evidence>
<dbReference type="WBParaSite" id="L893_g26958.t1">
    <property type="protein sequence ID" value="L893_g26958.t1"/>
    <property type="gene ID" value="L893_g26958"/>
</dbReference>
<reference evidence="3" key="1">
    <citation type="submission" date="2016-11" db="UniProtKB">
        <authorList>
            <consortium name="WormBaseParasite"/>
        </authorList>
    </citation>
    <scope>IDENTIFICATION</scope>
</reference>
<feature type="signal peptide" evidence="1">
    <location>
        <begin position="1"/>
        <end position="22"/>
    </location>
</feature>
<sequence length="73" mass="8292">MTKKGFQTAVSLFITLISNTTGHEVLQLPKQRLNALLSFHKQTGPEVNKEVTSRQPIREHRFPLVSQTDCLQC</sequence>
<dbReference type="Proteomes" id="UP000095287">
    <property type="component" value="Unplaced"/>
</dbReference>
<evidence type="ECO:0000256" key="1">
    <source>
        <dbReference type="SAM" id="SignalP"/>
    </source>
</evidence>
<evidence type="ECO:0000313" key="3">
    <source>
        <dbReference type="WBParaSite" id="L893_g26958.t1"/>
    </source>
</evidence>
<accession>A0A1I7ZK13</accession>
<dbReference type="AlphaFoldDB" id="A0A1I7ZK13"/>
<feature type="chain" id="PRO_5009313557" evidence="1">
    <location>
        <begin position="23"/>
        <end position="73"/>
    </location>
</feature>